<dbReference type="EMBL" id="JACCBI010000001">
    <property type="protein sequence ID" value="NYD65556.1"/>
    <property type="molecule type" value="Genomic_DNA"/>
</dbReference>
<dbReference type="Proteomes" id="UP000292686">
    <property type="component" value="Unassembled WGS sequence"/>
</dbReference>
<protein>
    <submittedName>
        <fullName evidence="6">SDR family NAD(P)-dependent oxidoreductase</fullName>
    </submittedName>
    <submittedName>
        <fullName evidence="5">Short-subunit dehydrogenase</fullName>
    </submittedName>
</protein>
<evidence type="ECO:0000313" key="7">
    <source>
        <dbReference type="Proteomes" id="UP000292686"/>
    </source>
</evidence>
<evidence type="ECO:0000256" key="2">
    <source>
        <dbReference type="ARBA" id="ARBA00023002"/>
    </source>
</evidence>
<comment type="caution">
    <text evidence="6">The sequence shown here is derived from an EMBL/GenBank/DDBJ whole genome shotgun (WGS) entry which is preliminary data.</text>
</comment>
<comment type="similarity">
    <text evidence="1 3">Belongs to the short-chain dehydrogenases/reductases (SDR) family.</text>
</comment>
<keyword evidence="7" id="KW-1185">Reference proteome</keyword>
<dbReference type="InterPro" id="IPR002347">
    <property type="entry name" value="SDR_fam"/>
</dbReference>
<evidence type="ECO:0000259" key="4">
    <source>
        <dbReference type="SMART" id="SM00822"/>
    </source>
</evidence>
<evidence type="ECO:0000313" key="5">
    <source>
        <dbReference type="EMBL" id="NYD65556.1"/>
    </source>
</evidence>
<accession>A0A4Q2M1V4</accession>
<dbReference type="Proteomes" id="UP000581087">
    <property type="component" value="Unassembled WGS sequence"/>
</dbReference>
<reference evidence="5 8" key="2">
    <citation type="submission" date="2020-07" db="EMBL/GenBank/DDBJ databases">
        <title>Sequencing the genomes of 1000 actinobacteria strains.</title>
        <authorList>
            <person name="Klenk H.-P."/>
        </authorList>
    </citation>
    <scope>NUCLEOTIDE SEQUENCE [LARGE SCALE GENOMIC DNA]</scope>
    <source>
        <strain evidence="5 8">DSM 23870</strain>
    </source>
</reference>
<dbReference type="GO" id="GO:0016616">
    <property type="term" value="F:oxidoreductase activity, acting on the CH-OH group of donors, NAD or NADP as acceptor"/>
    <property type="evidence" value="ECO:0007669"/>
    <property type="project" value="TreeGrafter"/>
</dbReference>
<gene>
    <name evidence="5" type="ORF">BJ972_000075</name>
    <name evidence="6" type="ORF">ESP50_13025</name>
</gene>
<organism evidence="6 7">
    <name type="scientific">Agromyces atrinae</name>
    <dbReference type="NCBI Taxonomy" id="592376"/>
    <lineage>
        <taxon>Bacteria</taxon>
        <taxon>Bacillati</taxon>
        <taxon>Actinomycetota</taxon>
        <taxon>Actinomycetes</taxon>
        <taxon>Micrococcales</taxon>
        <taxon>Microbacteriaceae</taxon>
        <taxon>Agromyces</taxon>
    </lineage>
</organism>
<dbReference type="AlphaFoldDB" id="A0A4Q2M1V4"/>
<sequence length="278" mass="28674">MSSAVSSGRGGVAVVTGSARGIGLAIVRELRRVGYRAVVCDLDLEASRAAAASIGTDVPAFAVDVSDADSLDALVADVEREVGPIEVWVNNAGVMPTGRFLDSPRERTDIVIDVDFRGVVDATRSVLPGMIERGHGCLVNIASATGTKPMAGLAVYSGAKAAVIAFSTALRRELRHTGVGVSVILPYLAATPMGAGITAQRGFSPVTAEQVAARVLKAITRGTLISYVPASLKLGAAVFTALPIRVQDWLDDILDSDSIGLGGDSAARAAYAAEVDRD</sequence>
<keyword evidence="2" id="KW-0560">Oxidoreductase</keyword>
<dbReference type="Pfam" id="PF00106">
    <property type="entry name" value="adh_short"/>
    <property type="match status" value="1"/>
</dbReference>
<evidence type="ECO:0000313" key="8">
    <source>
        <dbReference type="Proteomes" id="UP000581087"/>
    </source>
</evidence>
<proteinExistence type="inferred from homology"/>
<dbReference type="Gene3D" id="3.40.50.720">
    <property type="entry name" value="NAD(P)-binding Rossmann-like Domain"/>
    <property type="match status" value="1"/>
</dbReference>
<evidence type="ECO:0000256" key="1">
    <source>
        <dbReference type="ARBA" id="ARBA00006484"/>
    </source>
</evidence>
<name>A0A4Q2M1V4_9MICO</name>
<dbReference type="SUPFAM" id="SSF51735">
    <property type="entry name" value="NAD(P)-binding Rossmann-fold domains"/>
    <property type="match status" value="1"/>
</dbReference>
<dbReference type="EMBL" id="SDPM01000007">
    <property type="protein sequence ID" value="RXZ85718.1"/>
    <property type="molecule type" value="Genomic_DNA"/>
</dbReference>
<dbReference type="InterPro" id="IPR020904">
    <property type="entry name" value="Sc_DH/Rdtase_CS"/>
</dbReference>
<dbReference type="PANTHER" id="PTHR24322">
    <property type="entry name" value="PKSB"/>
    <property type="match status" value="1"/>
</dbReference>
<feature type="domain" description="Ketoreductase" evidence="4">
    <location>
        <begin position="11"/>
        <end position="195"/>
    </location>
</feature>
<dbReference type="RefSeq" id="WP_129175870.1">
    <property type="nucleotide sequence ID" value="NZ_JACCBI010000001.1"/>
</dbReference>
<evidence type="ECO:0000313" key="6">
    <source>
        <dbReference type="EMBL" id="RXZ85718.1"/>
    </source>
</evidence>
<reference evidence="6 7" key="1">
    <citation type="submission" date="2019-01" db="EMBL/GenBank/DDBJ databases">
        <title>Agromyces.</title>
        <authorList>
            <person name="Li J."/>
        </authorList>
    </citation>
    <scope>NUCLEOTIDE SEQUENCE [LARGE SCALE GENOMIC DNA]</scope>
    <source>
        <strain evidence="6 7">DSM 23870</strain>
    </source>
</reference>
<evidence type="ECO:0000256" key="3">
    <source>
        <dbReference type="RuleBase" id="RU000363"/>
    </source>
</evidence>
<dbReference type="PANTHER" id="PTHR24322:SF736">
    <property type="entry name" value="RETINOL DEHYDROGENASE 10"/>
    <property type="match status" value="1"/>
</dbReference>
<dbReference type="PRINTS" id="PR00080">
    <property type="entry name" value="SDRFAMILY"/>
</dbReference>
<dbReference type="InterPro" id="IPR057326">
    <property type="entry name" value="KR_dom"/>
</dbReference>
<dbReference type="InterPro" id="IPR036291">
    <property type="entry name" value="NAD(P)-bd_dom_sf"/>
</dbReference>
<dbReference type="OrthoDB" id="286404at2"/>
<dbReference type="SMART" id="SM00822">
    <property type="entry name" value="PKS_KR"/>
    <property type="match status" value="1"/>
</dbReference>
<dbReference type="PRINTS" id="PR00081">
    <property type="entry name" value="GDHRDH"/>
</dbReference>
<dbReference type="PROSITE" id="PS00061">
    <property type="entry name" value="ADH_SHORT"/>
    <property type="match status" value="1"/>
</dbReference>